<reference evidence="8" key="1">
    <citation type="submission" date="2019-03" db="EMBL/GenBank/DDBJ databases">
        <title>Long read genome sequence of the mycoparasitic Pythium oligandrum ATCC 38472 isolated from sugarbeet rhizosphere.</title>
        <authorList>
            <person name="Gaulin E."/>
        </authorList>
    </citation>
    <scope>NUCLEOTIDE SEQUENCE</scope>
    <source>
        <strain evidence="8">ATCC 38472_TT</strain>
    </source>
</reference>
<dbReference type="PROSITE" id="PS50858">
    <property type="entry name" value="BSD"/>
    <property type="match status" value="2"/>
</dbReference>
<dbReference type="PANTHER" id="PTHR12856">
    <property type="entry name" value="TRANSCRIPTION INITIATION FACTOR IIH-RELATED"/>
    <property type="match status" value="1"/>
</dbReference>
<feature type="domain" description="BSD" evidence="7">
    <location>
        <begin position="192"/>
        <end position="244"/>
    </location>
</feature>
<gene>
    <name evidence="8" type="ORF">Poli38472_013822</name>
</gene>
<dbReference type="Proteomes" id="UP000794436">
    <property type="component" value="Unassembled WGS sequence"/>
</dbReference>
<evidence type="ECO:0000256" key="1">
    <source>
        <dbReference type="ARBA" id="ARBA00004123"/>
    </source>
</evidence>
<comment type="caution">
    <text evidence="8">The sequence shown here is derived from an EMBL/GenBank/DDBJ whole genome shotgun (WGS) entry which is preliminary data.</text>
</comment>
<evidence type="ECO:0000313" key="9">
    <source>
        <dbReference type="Proteomes" id="UP000794436"/>
    </source>
</evidence>
<organism evidence="8 9">
    <name type="scientific">Pythium oligandrum</name>
    <name type="common">Mycoparasitic fungus</name>
    <dbReference type="NCBI Taxonomy" id="41045"/>
    <lineage>
        <taxon>Eukaryota</taxon>
        <taxon>Sar</taxon>
        <taxon>Stramenopiles</taxon>
        <taxon>Oomycota</taxon>
        <taxon>Peronosporomycetes</taxon>
        <taxon>Pythiales</taxon>
        <taxon>Pythiaceae</taxon>
        <taxon>Pythium</taxon>
    </lineage>
</organism>
<dbReference type="InterPro" id="IPR027079">
    <property type="entry name" value="Tfb1/GTF2H1"/>
</dbReference>
<dbReference type="SUPFAM" id="SSF50729">
    <property type="entry name" value="PH domain-like"/>
    <property type="match status" value="1"/>
</dbReference>
<dbReference type="GO" id="GO:0000439">
    <property type="term" value="C:transcription factor TFIIH core complex"/>
    <property type="evidence" value="ECO:0007669"/>
    <property type="project" value="InterPro"/>
</dbReference>
<evidence type="ECO:0000256" key="6">
    <source>
        <dbReference type="ARBA" id="ARBA00023242"/>
    </source>
</evidence>
<keyword evidence="6" id="KW-0539">Nucleus</keyword>
<dbReference type="GO" id="GO:0006289">
    <property type="term" value="P:nucleotide-excision repair"/>
    <property type="evidence" value="ECO:0007669"/>
    <property type="project" value="InterPro"/>
</dbReference>
<dbReference type="OrthoDB" id="360521at2759"/>
<dbReference type="AlphaFoldDB" id="A0A8K1C257"/>
<evidence type="ECO:0000256" key="5">
    <source>
        <dbReference type="ARBA" id="ARBA00023163"/>
    </source>
</evidence>
<dbReference type="SMART" id="SM00751">
    <property type="entry name" value="BSD"/>
    <property type="match status" value="2"/>
</dbReference>
<dbReference type="InterPro" id="IPR011993">
    <property type="entry name" value="PH-like_dom_sf"/>
</dbReference>
<dbReference type="Pfam" id="PF08567">
    <property type="entry name" value="PH_TFIIH"/>
    <property type="match status" value="1"/>
</dbReference>
<dbReference type="GO" id="GO:0006351">
    <property type="term" value="P:DNA-templated transcription"/>
    <property type="evidence" value="ECO:0007669"/>
    <property type="project" value="InterPro"/>
</dbReference>
<evidence type="ECO:0000313" key="8">
    <source>
        <dbReference type="EMBL" id="TMW55060.1"/>
    </source>
</evidence>
<comment type="subcellular location">
    <subcellularLocation>
        <location evidence="1">Nucleus</location>
    </subcellularLocation>
</comment>
<keyword evidence="3" id="KW-0677">Repeat</keyword>
<comment type="similarity">
    <text evidence="2">Belongs to the TFB1 family.</text>
</comment>
<dbReference type="Gene3D" id="6.10.140.1200">
    <property type="match status" value="1"/>
</dbReference>
<dbReference type="InterPro" id="IPR013876">
    <property type="entry name" value="TFIIH_BTF_p62_N"/>
</dbReference>
<evidence type="ECO:0000259" key="7">
    <source>
        <dbReference type="PROSITE" id="PS50858"/>
    </source>
</evidence>
<name>A0A8K1C257_PYTOL</name>
<dbReference type="CDD" id="cd13229">
    <property type="entry name" value="PH_TFIIH"/>
    <property type="match status" value="1"/>
</dbReference>
<keyword evidence="5" id="KW-0804">Transcription</keyword>
<keyword evidence="4" id="KW-0805">Transcription regulation</keyword>
<dbReference type="InterPro" id="IPR005607">
    <property type="entry name" value="BSD_dom"/>
</dbReference>
<evidence type="ECO:0000256" key="3">
    <source>
        <dbReference type="ARBA" id="ARBA00022737"/>
    </source>
</evidence>
<proteinExistence type="inferred from homology"/>
<accession>A0A8K1C257</accession>
<evidence type="ECO:0000256" key="2">
    <source>
        <dbReference type="ARBA" id="ARBA00009448"/>
    </source>
</evidence>
<evidence type="ECO:0000256" key="4">
    <source>
        <dbReference type="ARBA" id="ARBA00023015"/>
    </source>
</evidence>
<dbReference type="Gene3D" id="2.30.29.30">
    <property type="entry name" value="Pleckstrin-homology domain (PH domain)/Phosphotyrosine-binding domain (PTB)"/>
    <property type="match status" value="1"/>
</dbReference>
<sequence>MATAMEARVRMKKRDGSAVLSEKGLRWTPDEGPLDDAQSRIAPVVVSWNSVQDQQVSSATSPKAMIRLRLASNVVVILEFISDKGLEHAFEVRDQAKEFIARSIAASGLKQRSTADRTPLCNAAEIKHRAALLASNPTLKRQHTEMVNQGLISEEDFWSSRRHLIANEASKRQKTGKTSAILTDLAGDNEAGGSVVKYNLNAEVIHQIFIQYPAVHLAYKAQVPDKMTETEFWGAFFKSKYFHRDRKSGHEDMFTRFEEQEQEILKDHAVDPRGIVDPLIDLTSTEEDNAVRKAIDKSLRKQTNEPSNITIAKFNRHGAYVLDPAHAGKLQGTADAIKKTRSSHHDSIRDATLLDDLKGKEAPPYNPLTIEDDSKYFQHSEAGSKKGAALQNQAPTATLEESCALFRDACGSSIRLEQAFPSSKTSLDVLAEIIAHADTSQDATASSSAVLVSGATAADCIPNEFKKQVYTQFHDVCELLRHFLSFKAKAERAGDADAKHKLKRIVERMESKYDELSKIREALPPHEKNLLAPLLKPFDDQLNIAFI</sequence>
<dbReference type="SUPFAM" id="SSF140383">
    <property type="entry name" value="BSD domain-like"/>
    <property type="match status" value="1"/>
</dbReference>
<protein>
    <recommendedName>
        <fullName evidence="7">BSD domain-containing protein</fullName>
    </recommendedName>
</protein>
<feature type="domain" description="BSD" evidence="7">
    <location>
        <begin position="125"/>
        <end position="169"/>
    </location>
</feature>
<keyword evidence="9" id="KW-1185">Reference proteome</keyword>
<dbReference type="Pfam" id="PF03909">
    <property type="entry name" value="BSD"/>
    <property type="match status" value="1"/>
</dbReference>
<dbReference type="InterPro" id="IPR035925">
    <property type="entry name" value="BSD_dom_sf"/>
</dbReference>
<dbReference type="EMBL" id="SPLM01000149">
    <property type="protein sequence ID" value="TMW55060.1"/>
    <property type="molecule type" value="Genomic_DNA"/>
</dbReference>